<sequence length="439" mass="50452">MRAALVTVAAGLTTEERDQVCYTLPELISTCMIDTVACDMTNDFKQVYDVDYGYCYTFNHYTPSGRYNTTSFDNIHGLVVIMTLNVSDYLQSTEFEGGKVVLHVQTDFPFPNVDGYFVRPGYMVDHVISQSQFSRLSHPYGDCDDLDSLKKRDQPFYFDGDYSTEGCLRSCFQQKVVAACGCADSRFPVDNSTSNATFCAPLETSSYDCYTDYISENGDYYNVSCQCAFPCADTQVTAELRNAVWPTGNFFFDQDCRDNMDCLQVYRENNVRVRVYYVEHGYDTIQESPAMSAFDLINNLYGNTGLWIGWCVLSIAEFLLVFLQLFTCICRTRKEVPEVPSCRRRNYPEDEEEPEQEDFYPAPHDVYDMYFGSHLPNMLRGDCPKRKRYQNMARNAMGHQNVDLKPYCIDYEQVIHTSAIVNQAEGKLTKRKSKNDLYR</sequence>
<evidence type="ECO:0000256" key="5">
    <source>
        <dbReference type="ARBA" id="ARBA00022692"/>
    </source>
</evidence>
<evidence type="ECO:0000256" key="4">
    <source>
        <dbReference type="ARBA" id="ARBA00022461"/>
    </source>
</evidence>
<dbReference type="GO" id="GO:0005886">
    <property type="term" value="C:plasma membrane"/>
    <property type="evidence" value="ECO:0007669"/>
    <property type="project" value="TreeGrafter"/>
</dbReference>
<evidence type="ECO:0000256" key="12">
    <source>
        <dbReference type="ARBA" id="ARBA00023303"/>
    </source>
</evidence>
<evidence type="ECO:0000313" key="16">
    <source>
        <dbReference type="Proteomes" id="UP000095284"/>
    </source>
</evidence>
<dbReference type="Pfam" id="PF00858">
    <property type="entry name" value="ASC"/>
    <property type="match status" value="1"/>
</dbReference>
<keyword evidence="10" id="KW-0325">Glycoprotein</keyword>
<evidence type="ECO:0000256" key="3">
    <source>
        <dbReference type="ARBA" id="ARBA00022448"/>
    </source>
</evidence>
<proteinExistence type="inferred from homology"/>
<gene>
    <name evidence="15" type="ORF">BXYJ_LOCUS8159</name>
</gene>
<evidence type="ECO:0000256" key="8">
    <source>
        <dbReference type="ARBA" id="ARBA00023065"/>
    </source>
</evidence>
<keyword evidence="12 13" id="KW-0407">Ion channel</keyword>
<dbReference type="GO" id="GO:0015280">
    <property type="term" value="F:ligand-gated sodium channel activity"/>
    <property type="evidence" value="ECO:0007669"/>
    <property type="project" value="TreeGrafter"/>
</dbReference>
<dbReference type="Proteomes" id="UP000659654">
    <property type="component" value="Unassembled WGS sequence"/>
</dbReference>
<accession>A0A1I7SEI3</accession>
<evidence type="ECO:0000256" key="7">
    <source>
        <dbReference type="ARBA" id="ARBA00023053"/>
    </source>
</evidence>
<dbReference type="PANTHER" id="PTHR11690:SF248">
    <property type="entry name" value="PICKPOCKET 17, ISOFORM A"/>
    <property type="match status" value="1"/>
</dbReference>
<evidence type="ECO:0000256" key="2">
    <source>
        <dbReference type="ARBA" id="ARBA00007193"/>
    </source>
</evidence>
<feature type="transmembrane region" description="Helical" evidence="14">
    <location>
        <begin position="307"/>
        <end position="326"/>
    </location>
</feature>
<comment type="similarity">
    <text evidence="2 13">Belongs to the amiloride-sensitive sodium channel (TC 1.A.6) family.</text>
</comment>
<dbReference type="InterPro" id="IPR020903">
    <property type="entry name" value="ENaC_CS"/>
</dbReference>
<keyword evidence="17" id="KW-1185">Reference proteome</keyword>
<evidence type="ECO:0000256" key="13">
    <source>
        <dbReference type="RuleBase" id="RU000679"/>
    </source>
</evidence>
<evidence type="ECO:0000256" key="1">
    <source>
        <dbReference type="ARBA" id="ARBA00004141"/>
    </source>
</evidence>
<keyword evidence="11 13" id="KW-0739">Sodium transport</keyword>
<organism evidence="16 18">
    <name type="scientific">Bursaphelenchus xylophilus</name>
    <name type="common">Pinewood nematode worm</name>
    <name type="synonym">Aphelenchoides xylophilus</name>
    <dbReference type="NCBI Taxonomy" id="6326"/>
    <lineage>
        <taxon>Eukaryota</taxon>
        <taxon>Metazoa</taxon>
        <taxon>Ecdysozoa</taxon>
        <taxon>Nematoda</taxon>
        <taxon>Chromadorea</taxon>
        <taxon>Rhabditida</taxon>
        <taxon>Tylenchina</taxon>
        <taxon>Tylenchomorpha</taxon>
        <taxon>Aphelenchoidea</taxon>
        <taxon>Aphelenchoididae</taxon>
        <taxon>Bursaphelenchus</taxon>
    </lineage>
</organism>
<comment type="subcellular location">
    <subcellularLocation>
        <location evidence="1">Membrane</location>
        <topology evidence="1">Multi-pass membrane protein</topology>
    </subcellularLocation>
</comment>
<reference evidence="15" key="2">
    <citation type="submission" date="2020-09" db="EMBL/GenBank/DDBJ databases">
        <authorList>
            <person name="Kikuchi T."/>
        </authorList>
    </citation>
    <scope>NUCLEOTIDE SEQUENCE</scope>
    <source>
        <strain evidence="15">Ka4C1</strain>
    </source>
</reference>
<evidence type="ECO:0000256" key="9">
    <source>
        <dbReference type="ARBA" id="ARBA00023136"/>
    </source>
</evidence>
<protein>
    <submittedName>
        <fullName evidence="15">(pine wood nematode) hypothetical protein</fullName>
    </submittedName>
</protein>
<keyword evidence="6 14" id="KW-1133">Transmembrane helix</keyword>
<keyword evidence="4 13" id="KW-0894">Sodium channel</keyword>
<dbReference type="AlphaFoldDB" id="A0A1I7SEI3"/>
<keyword evidence="9 14" id="KW-0472">Membrane</keyword>
<reference evidence="18" key="1">
    <citation type="submission" date="2016-11" db="UniProtKB">
        <authorList>
            <consortium name="WormBaseParasite"/>
        </authorList>
    </citation>
    <scope>IDENTIFICATION</scope>
</reference>
<keyword evidence="7" id="KW-0915">Sodium</keyword>
<evidence type="ECO:0000256" key="14">
    <source>
        <dbReference type="SAM" id="Phobius"/>
    </source>
</evidence>
<evidence type="ECO:0000313" key="15">
    <source>
        <dbReference type="EMBL" id="CAD5224669.1"/>
    </source>
</evidence>
<evidence type="ECO:0000313" key="18">
    <source>
        <dbReference type="WBParaSite" id="BXY_1144200.1"/>
    </source>
</evidence>
<dbReference type="Gene3D" id="2.60.470.10">
    <property type="entry name" value="Acid-sensing ion channels like domains"/>
    <property type="match status" value="1"/>
</dbReference>
<dbReference type="EMBL" id="CAJFCV020000004">
    <property type="protein sequence ID" value="CAG9113519.1"/>
    <property type="molecule type" value="Genomic_DNA"/>
</dbReference>
<evidence type="ECO:0000256" key="11">
    <source>
        <dbReference type="ARBA" id="ARBA00023201"/>
    </source>
</evidence>
<name>A0A1I7SEI3_BURXY</name>
<dbReference type="Proteomes" id="UP000582659">
    <property type="component" value="Unassembled WGS sequence"/>
</dbReference>
<dbReference type="WBParaSite" id="BXY_1144200.1">
    <property type="protein sequence ID" value="BXY_1144200.1"/>
    <property type="gene ID" value="BXY_1144200"/>
</dbReference>
<evidence type="ECO:0000256" key="10">
    <source>
        <dbReference type="ARBA" id="ARBA00023180"/>
    </source>
</evidence>
<dbReference type="SMR" id="A0A1I7SEI3"/>
<evidence type="ECO:0000256" key="6">
    <source>
        <dbReference type="ARBA" id="ARBA00022989"/>
    </source>
</evidence>
<dbReference type="PRINTS" id="PR01078">
    <property type="entry name" value="AMINACHANNEL"/>
</dbReference>
<evidence type="ECO:0000313" key="17">
    <source>
        <dbReference type="Proteomes" id="UP000659654"/>
    </source>
</evidence>
<dbReference type="Gene3D" id="1.10.287.770">
    <property type="entry name" value="YojJ-like"/>
    <property type="match status" value="1"/>
</dbReference>
<keyword evidence="8 13" id="KW-0406">Ion transport</keyword>
<keyword evidence="3 13" id="KW-0813">Transport</keyword>
<dbReference type="OrthoDB" id="5861596at2759"/>
<dbReference type="InterPro" id="IPR001873">
    <property type="entry name" value="ENaC"/>
</dbReference>
<keyword evidence="5 13" id="KW-0812">Transmembrane</keyword>
<dbReference type="PANTHER" id="PTHR11690">
    <property type="entry name" value="AMILORIDE-SENSITIVE SODIUM CHANNEL-RELATED"/>
    <property type="match status" value="1"/>
</dbReference>
<dbReference type="PROSITE" id="PS01206">
    <property type="entry name" value="ASC"/>
    <property type="match status" value="1"/>
</dbReference>
<dbReference type="EMBL" id="CAJFDI010000004">
    <property type="protein sequence ID" value="CAD5224669.1"/>
    <property type="molecule type" value="Genomic_DNA"/>
</dbReference>
<dbReference type="Proteomes" id="UP000095284">
    <property type="component" value="Unplaced"/>
</dbReference>